<dbReference type="GO" id="GO:0046983">
    <property type="term" value="F:protein dimerization activity"/>
    <property type="evidence" value="ECO:0007669"/>
    <property type="project" value="UniProtKB-ARBA"/>
</dbReference>
<reference evidence="9" key="2">
    <citation type="submission" date="2021-03" db="UniProtKB">
        <authorList>
            <consortium name="EnsemblPlants"/>
        </authorList>
    </citation>
    <scope>IDENTIFICATION</scope>
</reference>
<dbReference type="PANTHER" id="PTHR47693">
    <property type="entry name" value="BZIP TRANSCRIPTION FACTOR RISBZ3-RELATED"/>
    <property type="match status" value="1"/>
</dbReference>
<dbReference type="Gramene" id="AUR62038742-RA">
    <property type="protein sequence ID" value="AUR62038742-RA:cds"/>
    <property type="gene ID" value="AUR62038742"/>
</dbReference>
<evidence type="ECO:0000256" key="4">
    <source>
        <dbReference type="ARBA" id="ARBA00023163"/>
    </source>
</evidence>
<reference evidence="9" key="1">
    <citation type="journal article" date="2017" name="Nature">
        <title>The genome of Chenopodium quinoa.</title>
        <authorList>
            <person name="Jarvis D.E."/>
            <person name="Ho Y.S."/>
            <person name="Lightfoot D.J."/>
            <person name="Schmoeckel S.M."/>
            <person name="Li B."/>
            <person name="Borm T.J.A."/>
            <person name="Ohyanagi H."/>
            <person name="Mineta K."/>
            <person name="Michell C.T."/>
            <person name="Saber N."/>
            <person name="Kharbatia N.M."/>
            <person name="Rupper R.R."/>
            <person name="Sharp A.R."/>
            <person name="Dally N."/>
            <person name="Boughton B.A."/>
            <person name="Woo Y.H."/>
            <person name="Gao G."/>
            <person name="Schijlen E.G.W.M."/>
            <person name="Guo X."/>
            <person name="Momin A.A."/>
            <person name="Negrao S."/>
            <person name="Al-Babili S."/>
            <person name="Gehring C."/>
            <person name="Roessner U."/>
            <person name="Jung C."/>
            <person name="Murphy K."/>
            <person name="Arold S.T."/>
            <person name="Gojobori T."/>
            <person name="van der Linden C.G."/>
            <person name="van Loo E.N."/>
            <person name="Jellen E.N."/>
            <person name="Maughan P.J."/>
            <person name="Tester M."/>
        </authorList>
    </citation>
    <scope>NUCLEOTIDE SEQUENCE [LARGE SCALE GENOMIC DNA]</scope>
    <source>
        <strain evidence="9">cv. PI 614886</strain>
    </source>
</reference>
<dbReference type="InterPro" id="IPR044168">
    <property type="entry name" value="RISBZ3/4/5"/>
</dbReference>
<evidence type="ECO:0000256" key="6">
    <source>
        <dbReference type="SAM" id="Coils"/>
    </source>
</evidence>
<dbReference type="AlphaFoldDB" id="A0A803N1A8"/>
<evidence type="ECO:0000259" key="8">
    <source>
        <dbReference type="PROSITE" id="PS50217"/>
    </source>
</evidence>
<accession>A0A803N1A8</accession>
<dbReference type="Pfam" id="PF12498">
    <property type="entry name" value="bZIP_C"/>
    <property type="match status" value="1"/>
</dbReference>
<evidence type="ECO:0000256" key="2">
    <source>
        <dbReference type="ARBA" id="ARBA00023015"/>
    </source>
</evidence>
<feature type="domain" description="BZIP" evidence="8">
    <location>
        <begin position="87"/>
        <end position="150"/>
    </location>
</feature>
<dbReference type="PANTHER" id="PTHR47693:SF1">
    <property type="entry name" value="BZIP TRANSCRIPTION FACTOR RISBZ3"/>
    <property type="match status" value="1"/>
</dbReference>
<dbReference type="Proteomes" id="UP000596660">
    <property type="component" value="Unplaced"/>
</dbReference>
<evidence type="ECO:0000313" key="10">
    <source>
        <dbReference type="Proteomes" id="UP000596660"/>
    </source>
</evidence>
<keyword evidence="3" id="KW-0238">DNA-binding</keyword>
<evidence type="ECO:0000256" key="7">
    <source>
        <dbReference type="SAM" id="MobiDB-lite"/>
    </source>
</evidence>
<dbReference type="OMA" id="FNDASQH"/>
<keyword evidence="6" id="KW-0175">Coiled coil</keyword>
<feature type="region of interest" description="Disordered" evidence="7">
    <location>
        <begin position="48"/>
        <end position="113"/>
    </location>
</feature>
<dbReference type="InterPro" id="IPR046347">
    <property type="entry name" value="bZIP_sf"/>
</dbReference>
<dbReference type="InterPro" id="IPR004827">
    <property type="entry name" value="bZIP"/>
</dbReference>
<dbReference type="SUPFAM" id="SSF57959">
    <property type="entry name" value="Leucine zipper domain"/>
    <property type="match status" value="1"/>
</dbReference>
<evidence type="ECO:0000256" key="1">
    <source>
        <dbReference type="ARBA" id="ARBA00004123"/>
    </source>
</evidence>
<dbReference type="Pfam" id="PF00170">
    <property type="entry name" value="bZIP_1"/>
    <property type="match status" value="1"/>
</dbReference>
<keyword evidence="2" id="KW-0805">Transcription regulation</keyword>
<dbReference type="FunFam" id="1.20.5.170:FF:000020">
    <property type="entry name" value="BZIP transcription factor"/>
    <property type="match status" value="1"/>
</dbReference>
<dbReference type="EnsemblPlants" id="AUR62038742-RA">
    <property type="protein sequence ID" value="AUR62038742-RA:cds"/>
    <property type="gene ID" value="AUR62038742"/>
</dbReference>
<feature type="coiled-coil region" evidence="6">
    <location>
        <begin position="126"/>
        <end position="167"/>
    </location>
</feature>
<proteinExistence type="predicted"/>
<keyword evidence="5" id="KW-0539">Nucleus</keyword>
<dbReference type="SMART" id="SM00338">
    <property type="entry name" value="BRLZ"/>
    <property type="match status" value="1"/>
</dbReference>
<evidence type="ECO:0000313" key="9">
    <source>
        <dbReference type="EnsemblPlants" id="AUR62038742-RA:cds"/>
    </source>
</evidence>
<evidence type="ECO:0000256" key="5">
    <source>
        <dbReference type="ARBA" id="ARBA00023242"/>
    </source>
</evidence>
<keyword evidence="10" id="KW-1185">Reference proteome</keyword>
<evidence type="ECO:0000256" key="3">
    <source>
        <dbReference type="ARBA" id="ARBA00023125"/>
    </source>
</evidence>
<dbReference type="GO" id="GO:0003677">
    <property type="term" value="F:DNA binding"/>
    <property type="evidence" value="ECO:0007669"/>
    <property type="project" value="UniProtKB-KW"/>
</dbReference>
<dbReference type="GO" id="GO:0005634">
    <property type="term" value="C:nucleus"/>
    <property type="evidence" value="ECO:0007669"/>
    <property type="project" value="UniProtKB-SubCell"/>
</dbReference>
<comment type="subcellular location">
    <subcellularLocation>
        <location evidence="1">Nucleus</location>
    </subcellularLocation>
</comment>
<protein>
    <recommendedName>
        <fullName evidence="8">BZIP domain-containing protein</fullName>
    </recommendedName>
</protein>
<organism evidence="9 10">
    <name type="scientific">Chenopodium quinoa</name>
    <name type="common">Quinoa</name>
    <dbReference type="NCBI Taxonomy" id="63459"/>
    <lineage>
        <taxon>Eukaryota</taxon>
        <taxon>Viridiplantae</taxon>
        <taxon>Streptophyta</taxon>
        <taxon>Embryophyta</taxon>
        <taxon>Tracheophyta</taxon>
        <taxon>Spermatophyta</taxon>
        <taxon>Magnoliopsida</taxon>
        <taxon>eudicotyledons</taxon>
        <taxon>Gunneridae</taxon>
        <taxon>Pentapetalae</taxon>
        <taxon>Caryophyllales</taxon>
        <taxon>Chenopodiaceae</taxon>
        <taxon>Chenopodioideae</taxon>
        <taxon>Atripliceae</taxon>
        <taxon>Chenopodium</taxon>
    </lineage>
</organism>
<keyword evidence="4" id="KW-0804">Transcription</keyword>
<dbReference type="Gene3D" id="1.20.5.170">
    <property type="match status" value="1"/>
</dbReference>
<sequence length="262" mass="28374">MKQDIINSFATGGGFDQQTISWYQNFTPQQPCLSATIDSQSSICAGSPTSILIKPKTGDNQGSGSSEEDEEETEAGQCEQSGDDGIDVKRQRRMVSNRESARRSRRRKQAHQQELEVQVEQLGVENTTLFKQLNEAAQQLREATTNNRVLKSDVEALRAKVKLAEDRVTRGTLNQLLQSTNLGSNSLQMSGSTQNMSCVTNVTPTIMVQGQDSSFDGAFSWQNSNDHLLPGSASSGLMSDSTVSCGGTSCVTGISSVLCKYS</sequence>
<dbReference type="PROSITE" id="PS50217">
    <property type="entry name" value="BZIP"/>
    <property type="match status" value="1"/>
</dbReference>
<name>A0A803N1A8_CHEQI</name>
<dbReference type="PROSITE" id="PS00036">
    <property type="entry name" value="BZIP_BASIC"/>
    <property type="match status" value="1"/>
</dbReference>
<dbReference type="InterPro" id="IPR020983">
    <property type="entry name" value="Basic_leucine-zipper_C"/>
</dbReference>
<dbReference type="GO" id="GO:0003700">
    <property type="term" value="F:DNA-binding transcription factor activity"/>
    <property type="evidence" value="ECO:0007669"/>
    <property type="project" value="InterPro"/>
</dbReference>